<protein>
    <recommendedName>
        <fullName evidence="1">Beta-lactamase-related domain-containing protein</fullName>
    </recommendedName>
</protein>
<dbReference type="Pfam" id="PF00144">
    <property type="entry name" value="Beta-lactamase"/>
    <property type="match status" value="1"/>
</dbReference>
<evidence type="ECO:0000313" key="2">
    <source>
        <dbReference type="EMBL" id="PPQ90094.1"/>
    </source>
</evidence>
<dbReference type="Proteomes" id="UP000283269">
    <property type="component" value="Unassembled WGS sequence"/>
</dbReference>
<gene>
    <name evidence="2" type="ORF">CVT25_012258</name>
</gene>
<dbReference type="OrthoDB" id="428260at2759"/>
<dbReference type="InterPro" id="IPR050789">
    <property type="entry name" value="Diverse_Enzym_Activities"/>
</dbReference>
<dbReference type="PANTHER" id="PTHR43283:SF3">
    <property type="entry name" value="BETA-LACTAMASE FAMILY PROTEIN (AFU_ORTHOLOGUE AFUA_5G07500)"/>
    <property type="match status" value="1"/>
</dbReference>
<accession>A0A409XH72</accession>
<comment type="caution">
    <text evidence="2">The sequence shown here is derived from an EMBL/GenBank/DDBJ whole genome shotgun (WGS) entry which is preliminary data.</text>
</comment>
<dbReference type="InterPro" id="IPR001466">
    <property type="entry name" value="Beta-lactam-related"/>
</dbReference>
<evidence type="ECO:0000259" key="1">
    <source>
        <dbReference type="Pfam" id="PF00144"/>
    </source>
</evidence>
<proteinExistence type="predicted"/>
<dbReference type="STRING" id="93625.A0A409XH72"/>
<dbReference type="AlphaFoldDB" id="A0A409XH72"/>
<dbReference type="SUPFAM" id="SSF56601">
    <property type="entry name" value="beta-lactamase/transpeptidase-like"/>
    <property type="match status" value="1"/>
</dbReference>
<dbReference type="EMBL" id="NHYD01001701">
    <property type="protein sequence ID" value="PPQ90094.1"/>
    <property type="molecule type" value="Genomic_DNA"/>
</dbReference>
<dbReference type="Gene3D" id="3.40.710.10">
    <property type="entry name" value="DD-peptidase/beta-lactamase superfamily"/>
    <property type="match status" value="1"/>
</dbReference>
<dbReference type="PANTHER" id="PTHR43283">
    <property type="entry name" value="BETA-LACTAMASE-RELATED"/>
    <property type="match status" value="1"/>
</dbReference>
<dbReference type="InterPro" id="IPR012338">
    <property type="entry name" value="Beta-lactam/transpept-like"/>
</dbReference>
<evidence type="ECO:0000313" key="3">
    <source>
        <dbReference type="Proteomes" id="UP000283269"/>
    </source>
</evidence>
<organism evidence="2 3">
    <name type="scientific">Psilocybe cyanescens</name>
    <dbReference type="NCBI Taxonomy" id="93625"/>
    <lineage>
        <taxon>Eukaryota</taxon>
        <taxon>Fungi</taxon>
        <taxon>Dikarya</taxon>
        <taxon>Basidiomycota</taxon>
        <taxon>Agaricomycotina</taxon>
        <taxon>Agaricomycetes</taxon>
        <taxon>Agaricomycetidae</taxon>
        <taxon>Agaricales</taxon>
        <taxon>Agaricineae</taxon>
        <taxon>Strophariaceae</taxon>
        <taxon>Psilocybe</taxon>
    </lineage>
</organism>
<keyword evidence="3" id="KW-1185">Reference proteome</keyword>
<sequence>MVKLTSAGKDALDGLFEKASQEKKIPGFVFGVSNSDEEIYFKGTGYRVVNDPNSGEVVPDSVFWVCSQAKLIVHLAALRLIEQGKLKEDTPAFEFFPELANLVILDDTLSPSSSFRPATKPILVKNLLNFSSGLFYPPFLDLTRNMPSAYSHTYKGENSHSKFFQLLKGDFPGIPIKFEPGADFANGYSSDVLGFIVERVSGKDLEQHLQETIFAPLGLNASFYRSPKIIEREVTMTYRRADGTLEPWNDQIKLIERDAHKVSLFIGGAGIYSSLRSYLTLLRHIHQIHDGKITKGIINRGTAQKLFLPTLTEAGAKNVDLSVSAFPTGNQWSVALAVCTVDWPKRRKRGTIFWLGWAGSYYFIDPETGISAVFGTQLAPSADPEVIKLFCELEEALYAGLEE</sequence>
<reference evidence="2 3" key="1">
    <citation type="journal article" date="2018" name="Evol. Lett.">
        <title>Horizontal gene cluster transfer increased hallucinogenic mushroom diversity.</title>
        <authorList>
            <person name="Reynolds H.T."/>
            <person name="Vijayakumar V."/>
            <person name="Gluck-Thaler E."/>
            <person name="Korotkin H.B."/>
            <person name="Matheny P.B."/>
            <person name="Slot J.C."/>
        </authorList>
    </citation>
    <scope>NUCLEOTIDE SEQUENCE [LARGE SCALE GENOMIC DNA]</scope>
    <source>
        <strain evidence="2 3">2631</strain>
    </source>
</reference>
<dbReference type="InParanoid" id="A0A409XH72"/>
<feature type="domain" description="Beta-lactamase-related" evidence="1">
    <location>
        <begin position="12"/>
        <end position="383"/>
    </location>
</feature>
<name>A0A409XH72_PSICY</name>